<dbReference type="EMBL" id="CP034457">
    <property type="protein sequence ID" value="QBM87629.1"/>
    <property type="molecule type" value="Genomic_DNA"/>
</dbReference>
<evidence type="ECO:0000313" key="6">
    <source>
        <dbReference type="Proteomes" id="UP000292447"/>
    </source>
</evidence>
<comment type="similarity">
    <text evidence="1">Belongs to the RENT3 family.</text>
</comment>
<feature type="domain" description="UPF3" evidence="4">
    <location>
        <begin position="37"/>
        <end position="190"/>
    </location>
</feature>
<dbReference type="Pfam" id="PF03467">
    <property type="entry name" value="Smg4_UPF3"/>
    <property type="match status" value="1"/>
</dbReference>
<evidence type="ECO:0000259" key="4">
    <source>
        <dbReference type="Pfam" id="PF03467"/>
    </source>
</evidence>
<name>A0A4P6XLH5_9ASCO</name>
<dbReference type="Proteomes" id="UP000292447">
    <property type="component" value="Chromosome II"/>
</dbReference>
<gene>
    <name evidence="5" type="primary">MPUL0B08360</name>
    <name evidence="5" type="ORF">METSCH_B08360</name>
</gene>
<feature type="compositionally biased region" description="Basic and acidic residues" evidence="3">
    <location>
        <begin position="190"/>
        <end position="232"/>
    </location>
</feature>
<dbReference type="InterPro" id="IPR035979">
    <property type="entry name" value="RBD_domain_sf"/>
</dbReference>
<keyword evidence="2" id="KW-0866">Nonsense-mediated mRNA decay</keyword>
<dbReference type="GO" id="GO:0003676">
    <property type="term" value="F:nucleic acid binding"/>
    <property type="evidence" value="ECO:0007669"/>
    <property type="project" value="InterPro"/>
</dbReference>
<evidence type="ECO:0000313" key="5">
    <source>
        <dbReference type="EMBL" id="QBM87629.1"/>
    </source>
</evidence>
<dbReference type="GO" id="GO:0000184">
    <property type="term" value="P:nuclear-transcribed mRNA catabolic process, nonsense-mediated decay"/>
    <property type="evidence" value="ECO:0007669"/>
    <property type="project" value="UniProtKB-KW"/>
</dbReference>
<sequence>MLKMASKSAPSEAKAKKPRRKAKSKKFELLIDYGDPNTKVVVRLLPPTLEMKEFIKQAADHSSTFKSGYKSLTYRRGSQAAQAFEEPNFSLAFVKFHSPEAADLFRSEITGVLFSETSSGDNIKCSTAKSIFGEISAAAPASDSTIDSAVFSVFADLREKNEGHVDINTAIDAVKSRLKQQKVKLKSEKKKLEKAKTRSIKDGKSTKEELNRHSTDKDERSSVLSAPDDKSSDASSIKNKSLKLSQAEKKKNKNISSSKKAKQTKVEEQQATKTPGTTLKSKAPKKKQRAEKPSATSTPSV</sequence>
<dbReference type="InterPro" id="IPR005120">
    <property type="entry name" value="UPF3_dom"/>
</dbReference>
<feature type="region of interest" description="Disordered" evidence="3">
    <location>
        <begin position="182"/>
        <end position="301"/>
    </location>
</feature>
<proteinExistence type="inferred from homology"/>
<organism evidence="5 6">
    <name type="scientific">Metschnikowia aff. pulcherrima</name>
    <dbReference type="NCBI Taxonomy" id="2163413"/>
    <lineage>
        <taxon>Eukaryota</taxon>
        <taxon>Fungi</taxon>
        <taxon>Dikarya</taxon>
        <taxon>Ascomycota</taxon>
        <taxon>Saccharomycotina</taxon>
        <taxon>Pichiomycetes</taxon>
        <taxon>Metschnikowiaceae</taxon>
        <taxon>Metschnikowia</taxon>
    </lineage>
</organism>
<evidence type="ECO:0000256" key="1">
    <source>
        <dbReference type="ARBA" id="ARBA00005991"/>
    </source>
</evidence>
<dbReference type="InterPro" id="IPR012677">
    <property type="entry name" value="Nucleotide-bd_a/b_plait_sf"/>
</dbReference>
<keyword evidence="6" id="KW-1185">Reference proteome</keyword>
<dbReference type="AlphaFoldDB" id="A0A4P6XLH5"/>
<feature type="compositionally biased region" description="Polar residues" evidence="3">
    <location>
        <begin position="271"/>
        <end position="280"/>
    </location>
</feature>
<evidence type="ECO:0000256" key="2">
    <source>
        <dbReference type="ARBA" id="ARBA00023161"/>
    </source>
</evidence>
<accession>A0A4P6XLH5</accession>
<dbReference type="Gene3D" id="3.30.70.330">
    <property type="match status" value="1"/>
</dbReference>
<dbReference type="STRING" id="2163413.A0A4P6XLH5"/>
<dbReference type="SUPFAM" id="SSF54928">
    <property type="entry name" value="RNA-binding domain, RBD"/>
    <property type="match status" value="1"/>
</dbReference>
<protein>
    <submittedName>
        <fullName evidence="5">Smg-4/UPF3 family protein</fullName>
    </submittedName>
</protein>
<feature type="region of interest" description="Disordered" evidence="3">
    <location>
        <begin position="1"/>
        <end position="24"/>
    </location>
</feature>
<reference evidence="6" key="1">
    <citation type="submission" date="2019-03" db="EMBL/GenBank/DDBJ databases">
        <title>Snf2 controls pulcherriminic acid biosynthesis and connects pigmentation and antifungal activity of the yeast Metschnikowia pulcherrima.</title>
        <authorList>
            <person name="Gore-Lloyd D."/>
            <person name="Sumann I."/>
            <person name="Brachmann A.O."/>
            <person name="Schneeberger K."/>
            <person name="Ortiz-Merino R.A."/>
            <person name="Moreno-Beltran M."/>
            <person name="Schlaefli M."/>
            <person name="Kirner P."/>
            <person name="Santos Kron A."/>
            <person name="Wolfe K.H."/>
            <person name="Piel J."/>
            <person name="Ahrens C.H."/>
            <person name="Henk D."/>
            <person name="Freimoser F.M."/>
        </authorList>
    </citation>
    <scope>NUCLEOTIDE SEQUENCE [LARGE SCALE GENOMIC DNA]</scope>
    <source>
        <strain evidence="6">APC 1.2</strain>
    </source>
</reference>
<evidence type="ECO:0000256" key="3">
    <source>
        <dbReference type="SAM" id="MobiDB-lite"/>
    </source>
</evidence>
<feature type="compositionally biased region" description="Low complexity" evidence="3">
    <location>
        <begin position="1"/>
        <end position="12"/>
    </location>
</feature>